<keyword evidence="2" id="KW-0418">Kinase</keyword>
<feature type="region of interest" description="Disordered" evidence="1">
    <location>
        <begin position="561"/>
        <end position="603"/>
    </location>
</feature>
<accession>A0A8J2HGF2</accession>
<proteinExistence type="predicted"/>
<evidence type="ECO:0000313" key="3">
    <source>
        <dbReference type="Proteomes" id="UP000786811"/>
    </source>
</evidence>
<comment type="caution">
    <text evidence="2">The sequence shown here is derived from an EMBL/GenBank/DDBJ whole genome shotgun (WGS) entry which is preliminary data.</text>
</comment>
<dbReference type="Proteomes" id="UP000786811">
    <property type="component" value="Unassembled WGS sequence"/>
</dbReference>
<feature type="region of interest" description="Disordered" evidence="1">
    <location>
        <begin position="165"/>
        <end position="185"/>
    </location>
</feature>
<feature type="region of interest" description="Disordered" evidence="1">
    <location>
        <begin position="464"/>
        <end position="547"/>
    </location>
</feature>
<dbReference type="OrthoDB" id="410920at2759"/>
<dbReference type="EMBL" id="CAJNRD030001120">
    <property type="protein sequence ID" value="CAG5093868.1"/>
    <property type="molecule type" value="Genomic_DNA"/>
</dbReference>
<reference evidence="2" key="1">
    <citation type="submission" date="2021-04" db="EMBL/GenBank/DDBJ databases">
        <authorList>
            <person name="Chebbi M.A.C M."/>
        </authorList>
    </citation>
    <scope>NUCLEOTIDE SEQUENCE</scope>
</reference>
<organism evidence="2 3">
    <name type="scientific">Cotesia congregata</name>
    <name type="common">Parasitoid wasp</name>
    <name type="synonym">Apanteles congregatus</name>
    <dbReference type="NCBI Taxonomy" id="51543"/>
    <lineage>
        <taxon>Eukaryota</taxon>
        <taxon>Metazoa</taxon>
        <taxon>Ecdysozoa</taxon>
        <taxon>Arthropoda</taxon>
        <taxon>Hexapoda</taxon>
        <taxon>Insecta</taxon>
        <taxon>Pterygota</taxon>
        <taxon>Neoptera</taxon>
        <taxon>Endopterygota</taxon>
        <taxon>Hymenoptera</taxon>
        <taxon>Apocrita</taxon>
        <taxon>Ichneumonoidea</taxon>
        <taxon>Braconidae</taxon>
        <taxon>Microgastrinae</taxon>
        <taxon>Cotesia</taxon>
    </lineage>
</organism>
<evidence type="ECO:0000313" key="2">
    <source>
        <dbReference type="EMBL" id="CAG5093868.1"/>
    </source>
</evidence>
<protein>
    <submittedName>
        <fullName evidence="2">Similar to Stk40: Serine/threonine-protein kinase 40 (Rattus norvegicus)</fullName>
    </submittedName>
</protein>
<dbReference type="InterPro" id="IPR024104">
    <property type="entry name" value="Tribbles/Ser_Thr_kinase_40"/>
</dbReference>
<gene>
    <name evidence="2" type="ORF">HICCMSTLAB_LOCUS7194</name>
</gene>
<feature type="region of interest" description="Disordered" evidence="1">
    <location>
        <begin position="698"/>
        <end position="735"/>
    </location>
</feature>
<feature type="compositionally biased region" description="Low complexity" evidence="1">
    <location>
        <begin position="701"/>
        <end position="713"/>
    </location>
</feature>
<keyword evidence="2" id="KW-0808">Transferase</keyword>
<feature type="region of interest" description="Disordered" evidence="1">
    <location>
        <begin position="415"/>
        <end position="446"/>
    </location>
</feature>
<feature type="region of interest" description="Disordered" evidence="1">
    <location>
        <begin position="751"/>
        <end position="780"/>
    </location>
</feature>
<dbReference type="PANTHER" id="PTHR22961">
    <property type="entry name" value="SER/THR PROTEIN KINASE-TRB"/>
    <property type="match status" value="1"/>
</dbReference>
<feature type="compositionally biased region" description="Polar residues" evidence="1">
    <location>
        <begin position="722"/>
        <end position="735"/>
    </location>
</feature>
<feature type="compositionally biased region" description="Basic and acidic residues" evidence="1">
    <location>
        <begin position="756"/>
        <end position="766"/>
    </location>
</feature>
<evidence type="ECO:0000256" key="1">
    <source>
        <dbReference type="SAM" id="MobiDB-lite"/>
    </source>
</evidence>
<dbReference type="AlphaFoldDB" id="A0A8J2HGF2"/>
<keyword evidence="3" id="KW-1185">Reference proteome</keyword>
<sequence>MSLITVTNFSSELAHNMDGEAVVEQLNNSQSRMESGLVYEPMETSEPEAGEIPGDSDPLSMDPSTIDTDGDTFPMNIEVPFVENDNSIGNISNTLTIIDGDGSADVHLAQVMSLASSSLEYASVSEYREAENPRIKCLLGQHHLTRTEPKPCPSSSSNSILFSSEAQRVPEVEPSQLSNSNNKNEFNKRAETWRSQDDELDFKTPVPSYGTPVNPKTIKRAGPYILGPLIGTSPVRSIVQCLARKVRTDKYYTIKILTLKNEGEDETQDDRQGKMLLHAEYSLLSLLQNQDGVIHHHGFFKEEQVVPDISDLKDDPVEKKTEVVEKSKLRSSDLFKQINFREQMLQLMNQSQSLLVPRARSYTQIPVHRVNSDPRELTPAELEMYRHFIPNDQRQHGSHGSSRRDNVIRARAATRYRPAHPRQNQPPPQNQPQTTQQNPENLTALNSHSNANRSLNWWYPQMSTSRTNQQLPRAGTESSGSNNNSTLRSSPMVLGVPLGGVGSQSESMILRPPYREREPDHLSSSNSVNVGTQNDNQSSASSNRYDHARMSMAIRASLMRRSQRNGGGEQTRSVAGNVNRSVPGNGEETVRGSHNQNQSHSHSRFREAIVNQIVSIRARIQQHRINNIERQIESVRNGILANSRNGGSRYSVARRNYMAHSRHLPYMTNLRYLSTIRNISNDISRTRAENSEANLDSVIHNNNNTNNNSNNDNSVSERRNLNSRTGSNNDRNMGSNFADALQQIATRLGQSLQSRESNEIGRESRLTQHNSSESMREQNN</sequence>
<feature type="compositionally biased region" description="Polar residues" evidence="1">
    <location>
        <begin position="522"/>
        <end position="543"/>
    </location>
</feature>
<name>A0A8J2HGF2_COTCN</name>
<feature type="compositionally biased region" description="Polar residues" evidence="1">
    <location>
        <begin position="570"/>
        <end position="582"/>
    </location>
</feature>
<dbReference type="PANTHER" id="PTHR22961:SF16">
    <property type="entry name" value="SERINE_THREONINE-PROTEIN KINASE 40"/>
    <property type="match status" value="1"/>
</dbReference>
<feature type="compositionally biased region" description="Polar residues" evidence="1">
    <location>
        <begin position="175"/>
        <end position="184"/>
    </location>
</feature>
<dbReference type="GO" id="GO:0016301">
    <property type="term" value="F:kinase activity"/>
    <property type="evidence" value="ECO:0007669"/>
    <property type="project" value="UniProtKB-KW"/>
</dbReference>